<dbReference type="EMBL" id="FOUE01000003">
    <property type="protein sequence ID" value="SFM40654.1"/>
    <property type="molecule type" value="Genomic_DNA"/>
</dbReference>
<dbReference type="Gene3D" id="2.40.10.220">
    <property type="entry name" value="predicted glycosyltransferase like domains"/>
    <property type="match status" value="1"/>
</dbReference>
<dbReference type="AlphaFoldDB" id="A0A1I4QKU9"/>
<accession>A0A1I4QKU9</accession>
<dbReference type="Proteomes" id="UP000198519">
    <property type="component" value="Unassembled WGS sequence"/>
</dbReference>
<proteinExistence type="predicted"/>
<protein>
    <submittedName>
        <fullName evidence="2">PilZ domain-containing protein</fullName>
    </submittedName>
</protein>
<dbReference type="InterPro" id="IPR009875">
    <property type="entry name" value="PilZ_domain"/>
</dbReference>
<evidence type="ECO:0000313" key="2">
    <source>
        <dbReference type="EMBL" id="SFM40654.1"/>
    </source>
</evidence>
<keyword evidence="3" id="KW-1185">Reference proteome</keyword>
<name>A0A1I4QKU9_9GAMM</name>
<gene>
    <name evidence="2" type="ORF">SAMN04487963_2443</name>
</gene>
<evidence type="ECO:0000313" key="3">
    <source>
        <dbReference type="Proteomes" id="UP000198519"/>
    </source>
</evidence>
<dbReference type="Pfam" id="PF07238">
    <property type="entry name" value="PilZ"/>
    <property type="match status" value="1"/>
</dbReference>
<dbReference type="RefSeq" id="WP_245749960.1">
    <property type="nucleotide sequence ID" value="NZ_FOUE01000003.1"/>
</dbReference>
<reference evidence="3" key="1">
    <citation type="submission" date="2016-10" db="EMBL/GenBank/DDBJ databases">
        <authorList>
            <person name="Varghese N."/>
            <person name="Submissions S."/>
        </authorList>
    </citation>
    <scope>NUCLEOTIDE SEQUENCE [LARGE SCALE GENOMIC DNA]</scope>
    <source>
        <strain evidence="3">CGMCC 1.7061</strain>
    </source>
</reference>
<sequence length="148" mass="16296">MNDFVQGQPEMAGRVNMKPTPAKHNLREQQRADVTLNVCIKNPAGEELSCTTANLSRAGVMISCDSDTVQKLVPTRTSPAPGQCIQVSARFAVPVVATQTVSVRAEGHIVHLRRVSRNEFHVGVHFTDFEDNGFDYLDQYVSRLLSAT</sequence>
<dbReference type="GO" id="GO:0035438">
    <property type="term" value="F:cyclic-di-GMP binding"/>
    <property type="evidence" value="ECO:0007669"/>
    <property type="project" value="InterPro"/>
</dbReference>
<evidence type="ECO:0000259" key="1">
    <source>
        <dbReference type="Pfam" id="PF07238"/>
    </source>
</evidence>
<dbReference type="STRING" id="488535.SAMN04487963_2443"/>
<feature type="domain" description="PilZ" evidence="1">
    <location>
        <begin position="26"/>
        <end position="141"/>
    </location>
</feature>
<organism evidence="2 3">
    <name type="scientific">Marinobacter zhejiangensis</name>
    <dbReference type="NCBI Taxonomy" id="488535"/>
    <lineage>
        <taxon>Bacteria</taxon>
        <taxon>Pseudomonadati</taxon>
        <taxon>Pseudomonadota</taxon>
        <taxon>Gammaproteobacteria</taxon>
        <taxon>Pseudomonadales</taxon>
        <taxon>Marinobacteraceae</taxon>
        <taxon>Marinobacter</taxon>
    </lineage>
</organism>